<dbReference type="EMBL" id="BARV01000291">
    <property type="protein sequence ID" value="GAH96326.1"/>
    <property type="molecule type" value="Genomic_DNA"/>
</dbReference>
<evidence type="ECO:0000313" key="1">
    <source>
        <dbReference type="EMBL" id="GAH96326.1"/>
    </source>
</evidence>
<gene>
    <name evidence="1" type="ORF">S06H3_01216</name>
</gene>
<organism evidence="1">
    <name type="scientific">marine sediment metagenome</name>
    <dbReference type="NCBI Taxonomy" id="412755"/>
    <lineage>
        <taxon>unclassified sequences</taxon>
        <taxon>metagenomes</taxon>
        <taxon>ecological metagenomes</taxon>
    </lineage>
</organism>
<proteinExistence type="predicted"/>
<reference evidence="1" key="1">
    <citation type="journal article" date="2014" name="Front. Microbiol.">
        <title>High frequency of phylogenetically diverse reductive dehalogenase-homologous genes in deep subseafloor sedimentary metagenomes.</title>
        <authorList>
            <person name="Kawai M."/>
            <person name="Futagami T."/>
            <person name="Toyoda A."/>
            <person name="Takaki Y."/>
            <person name="Nishi S."/>
            <person name="Hori S."/>
            <person name="Arai W."/>
            <person name="Tsubouchi T."/>
            <person name="Morono Y."/>
            <person name="Uchiyama I."/>
            <person name="Ito T."/>
            <person name="Fujiyama A."/>
            <person name="Inagaki F."/>
            <person name="Takami H."/>
        </authorList>
    </citation>
    <scope>NUCLEOTIDE SEQUENCE</scope>
    <source>
        <strain evidence="1">Expedition CK06-06</strain>
    </source>
</reference>
<dbReference type="AlphaFoldDB" id="X1JNK8"/>
<name>X1JNK8_9ZZZZ</name>
<sequence>MTSALVEKDWAMPLKWGGLQPVYVTTMHKSPAPSFVLAGEFYRFINPIYAEFLKVIDIDPEKALRFELHGFKAYECPNERCGVGGLFIPIVSCGRYHPHVSRRHTSRCVARLVEKIEFLEKSTTMDYLVKLDLTVPGWVSKSLRPGDLKLIRRAVNIFLDRLRSLLFRHDSRLGGFYAVHIWKTTKPLEPWLHVHLNLLNVAYDPRQKTFHRFKPFVDHYKVKIAWRESLVAVGLWDNPLARFLPDCHVGYIRLSDRARVVHRIRYVFRKPVVDINKSIGNCDWRNADPVWARHLLDYTPRQVCVGWALNLKRFGFVAGSYSGNSTMLCCPCCGGSLEYVGRFPEIPPEIPWFSIDPGGGLVETAPL</sequence>
<comment type="caution">
    <text evidence="1">The sequence shown here is derived from an EMBL/GenBank/DDBJ whole genome shotgun (WGS) entry which is preliminary data.</text>
</comment>
<accession>X1JNK8</accession>
<evidence type="ECO:0008006" key="2">
    <source>
        <dbReference type="Google" id="ProtNLM"/>
    </source>
</evidence>
<protein>
    <recommendedName>
        <fullName evidence="2">Transposase zinc-binding domain-containing protein</fullName>
    </recommendedName>
</protein>